<dbReference type="Proteomes" id="UP000008956">
    <property type="component" value="Chromosome"/>
</dbReference>
<evidence type="ECO:0000313" key="1">
    <source>
        <dbReference type="EMBL" id="CBL26568.1"/>
    </source>
</evidence>
<gene>
    <name evidence="1" type="ORF">RTO_20360</name>
</gene>
<reference evidence="1 2" key="2">
    <citation type="submission" date="2010-03" db="EMBL/GenBank/DDBJ databases">
        <authorList>
            <person name="Pajon A."/>
        </authorList>
    </citation>
    <scope>NUCLEOTIDE SEQUENCE [LARGE SCALE GENOMIC DNA]</scope>
    <source>
        <strain evidence="1 2">L2-14</strain>
    </source>
</reference>
<name>D4M5Q6_9FIRM</name>
<organism evidence="1 2">
    <name type="scientific">[Ruminococcus] torques L2-14</name>
    <dbReference type="NCBI Taxonomy" id="657313"/>
    <lineage>
        <taxon>Bacteria</taxon>
        <taxon>Bacillati</taxon>
        <taxon>Bacillota</taxon>
        <taxon>Clostridia</taxon>
        <taxon>Lachnospirales</taxon>
        <taxon>Lachnospiraceae</taxon>
        <taxon>Mediterraneibacter</taxon>
    </lineage>
</organism>
<reference evidence="1 2" key="1">
    <citation type="submission" date="2010-03" db="EMBL/GenBank/DDBJ databases">
        <title>The genome sequence of Ruminococcus torques L2-14.</title>
        <authorList>
            <consortium name="metaHIT consortium -- http://www.metahit.eu/"/>
            <person name="Pajon A."/>
            <person name="Turner K."/>
            <person name="Parkhill J."/>
            <person name="Duncan S."/>
            <person name="Flint H."/>
        </authorList>
    </citation>
    <scope>NUCLEOTIDE SEQUENCE [LARGE SCALE GENOMIC DNA]</scope>
    <source>
        <strain evidence="1 2">L2-14</strain>
    </source>
</reference>
<dbReference type="AlphaFoldDB" id="D4M5Q6"/>
<protein>
    <submittedName>
        <fullName evidence="1">Uncharacterized protein</fullName>
    </submittedName>
</protein>
<evidence type="ECO:0000313" key="2">
    <source>
        <dbReference type="Proteomes" id="UP000008956"/>
    </source>
</evidence>
<sequence length="57" mass="6622">MRKAVTLAAFFIYANNEPKSVLAQDLGDCRDNLRNSRSVFLIDYVNITIKRRIMTEE</sequence>
<accession>D4M5Q6</accession>
<dbReference type="KEGG" id="rto:RTO_20360"/>
<dbReference type="EMBL" id="FP929055">
    <property type="protein sequence ID" value="CBL26568.1"/>
    <property type="molecule type" value="Genomic_DNA"/>
</dbReference>
<proteinExistence type="predicted"/>
<dbReference type="HOGENOM" id="CLU_2994001_0_0_9"/>